<keyword evidence="21" id="KW-1185">Reference proteome</keyword>
<dbReference type="PANTHER" id="PTHR13710:SF105">
    <property type="entry name" value="ATP-DEPENDENT DNA HELICASE Q1"/>
    <property type="match status" value="1"/>
</dbReference>
<sequence>MSSMESVLKKSFGLETFRPKQKEIIESVLKKHNTLGVLPTGSGKSLCYQVPALILEGTTIVISPLISLMQDQVNTLQEKGINAQYINSNMSKKDQEDVDRLVFNGEVDLLYVAPERFNSSEFLALIDSIHIPLVAFDEAHCISKWGHDFRPSYQEVIPVINAHINDAIKVALTATATEDVEKNIVDLLNIENDHVYKTSVKRDNLELIVNNTYQRERFILDYLNNHKDDSGIIYAATRKETEKISGFLKDNGIDSLIYHAGLSKKEREENQYRFINNDVKVIVATNAFGMGIDKENIRFIIHFNLPGDLESYYQEIGRAGRDGKMSQCILLSNSRDILLQQFFIDRSPASDDVKESMREKLDRMIQYKETSKCLSASIVKYFDKNEYVEPCGMCSNCLNVNRTVDMTKEAKFLIELSKDYEISPEKAIQILRGESADNIIHASLHHAKQYGSLSNYLTSEVHHIIEEVVYQGYLHLKNNTLYLVDKSYRVLDDLDKVYTVTYRTQFKEKVDVSTETSFNESLYQQLKDKREELAVEKNIEESQIFTDTLLKEIAKKMPENKSDMIKISGIGNYKLKHYSPHFLKVIEEYKK</sequence>
<keyword evidence="8 20" id="KW-0347">Helicase</keyword>
<dbReference type="Pfam" id="PF16124">
    <property type="entry name" value="RecQ_Zn_bind"/>
    <property type="match status" value="1"/>
</dbReference>
<evidence type="ECO:0000259" key="18">
    <source>
        <dbReference type="PROSITE" id="PS51192"/>
    </source>
</evidence>
<keyword evidence="6" id="KW-0227">DNA damage</keyword>
<dbReference type="GO" id="GO:0006260">
    <property type="term" value="P:DNA replication"/>
    <property type="evidence" value="ECO:0007669"/>
    <property type="project" value="InterPro"/>
</dbReference>
<evidence type="ECO:0000256" key="5">
    <source>
        <dbReference type="ARBA" id="ARBA00022741"/>
    </source>
</evidence>
<evidence type="ECO:0000256" key="9">
    <source>
        <dbReference type="ARBA" id="ARBA00022833"/>
    </source>
</evidence>
<dbReference type="GO" id="GO:0030894">
    <property type="term" value="C:replisome"/>
    <property type="evidence" value="ECO:0007669"/>
    <property type="project" value="TreeGrafter"/>
</dbReference>
<dbReference type="Proteomes" id="UP000579136">
    <property type="component" value="Unassembled WGS sequence"/>
</dbReference>
<evidence type="ECO:0000313" key="20">
    <source>
        <dbReference type="EMBL" id="MBB5175704.1"/>
    </source>
</evidence>
<dbReference type="PANTHER" id="PTHR13710">
    <property type="entry name" value="DNA HELICASE RECQ FAMILY MEMBER"/>
    <property type="match status" value="1"/>
</dbReference>
<dbReference type="Gene3D" id="3.40.50.300">
    <property type="entry name" value="P-loop containing nucleotide triphosphate hydrolases"/>
    <property type="match status" value="2"/>
</dbReference>
<evidence type="ECO:0000259" key="17">
    <source>
        <dbReference type="PROSITE" id="PS50967"/>
    </source>
</evidence>
<dbReference type="InterPro" id="IPR010997">
    <property type="entry name" value="HRDC-like_sf"/>
</dbReference>
<dbReference type="InterPro" id="IPR036388">
    <property type="entry name" value="WH-like_DNA-bd_sf"/>
</dbReference>
<dbReference type="InterPro" id="IPR011545">
    <property type="entry name" value="DEAD/DEAH_box_helicase_dom"/>
</dbReference>
<comment type="catalytic activity">
    <reaction evidence="15">
        <text>Couples ATP hydrolysis with the unwinding of duplex DNA by translocating in the 3'-5' direction.</text>
        <dbReference type="EC" id="5.6.2.4"/>
    </reaction>
</comment>
<dbReference type="GO" id="GO:0003677">
    <property type="term" value="F:DNA binding"/>
    <property type="evidence" value="ECO:0007669"/>
    <property type="project" value="UniProtKB-KW"/>
</dbReference>
<dbReference type="InterPro" id="IPR006293">
    <property type="entry name" value="DNA_helicase_ATP-dep_RecQ_bac"/>
</dbReference>
<dbReference type="GO" id="GO:0006310">
    <property type="term" value="P:DNA recombination"/>
    <property type="evidence" value="ECO:0007669"/>
    <property type="project" value="UniProtKB-UniRule"/>
</dbReference>
<gene>
    <name evidence="20" type="ORF">HNQ45_000579</name>
</gene>
<dbReference type="CDD" id="cd18794">
    <property type="entry name" value="SF2_C_RecQ"/>
    <property type="match status" value="1"/>
</dbReference>
<feature type="domain" description="Helicase C-terminal" evidence="19">
    <location>
        <begin position="214"/>
        <end position="365"/>
    </location>
</feature>
<dbReference type="NCBIfam" id="TIGR00614">
    <property type="entry name" value="recQ_fam"/>
    <property type="match status" value="1"/>
</dbReference>
<dbReference type="InterPro" id="IPR001650">
    <property type="entry name" value="Helicase_C-like"/>
</dbReference>
<evidence type="ECO:0000256" key="10">
    <source>
        <dbReference type="ARBA" id="ARBA00022840"/>
    </source>
</evidence>
<evidence type="ECO:0000256" key="3">
    <source>
        <dbReference type="ARBA" id="ARBA00005446"/>
    </source>
</evidence>
<evidence type="ECO:0000256" key="8">
    <source>
        <dbReference type="ARBA" id="ARBA00022806"/>
    </source>
</evidence>
<organism evidence="20 21">
    <name type="scientific">Nosocomiicoccus ampullae</name>
    <dbReference type="NCBI Taxonomy" id="489910"/>
    <lineage>
        <taxon>Bacteria</taxon>
        <taxon>Bacillati</taxon>
        <taxon>Bacillota</taxon>
        <taxon>Bacilli</taxon>
        <taxon>Bacillales</taxon>
        <taxon>Staphylococcaceae</taxon>
        <taxon>Nosocomiicoccus</taxon>
    </lineage>
</organism>
<keyword evidence="9" id="KW-0862">Zinc</keyword>
<dbReference type="GO" id="GO:0043590">
    <property type="term" value="C:bacterial nucleoid"/>
    <property type="evidence" value="ECO:0007669"/>
    <property type="project" value="TreeGrafter"/>
</dbReference>
<dbReference type="Gene3D" id="1.10.10.10">
    <property type="entry name" value="Winged helix-like DNA-binding domain superfamily/Winged helix DNA-binding domain"/>
    <property type="match status" value="1"/>
</dbReference>
<dbReference type="PROSITE" id="PS50967">
    <property type="entry name" value="HRDC"/>
    <property type="match status" value="1"/>
</dbReference>
<evidence type="ECO:0000256" key="12">
    <source>
        <dbReference type="ARBA" id="ARBA00023172"/>
    </source>
</evidence>
<keyword evidence="11" id="KW-0238">DNA-binding</keyword>
<dbReference type="InterPro" id="IPR032284">
    <property type="entry name" value="RecQ_Zn-bd"/>
</dbReference>
<keyword evidence="7 20" id="KW-0378">Hydrolase</keyword>
<proteinExistence type="inferred from homology"/>
<dbReference type="PROSITE" id="PS51192">
    <property type="entry name" value="HELICASE_ATP_BIND_1"/>
    <property type="match status" value="1"/>
</dbReference>
<dbReference type="AlphaFoldDB" id="A0A9Q2HEY0"/>
<dbReference type="GO" id="GO:0016787">
    <property type="term" value="F:hydrolase activity"/>
    <property type="evidence" value="ECO:0007669"/>
    <property type="project" value="UniProtKB-KW"/>
</dbReference>
<dbReference type="SUPFAM" id="SSF46785">
    <property type="entry name" value="Winged helix' DNA-binding domain"/>
    <property type="match status" value="1"/>
</dbReference>
<comment type="cofactor">
    <cofactor evidence="2">
        <name>Zn(2+)</name>
        <dbReference type="ChEBI" id="CHEBI:29105"/>
    </cofactor>
</comment>
<dbReference type="PROSITE" id="PS51194">
    <property type="entry name" value="HELICASE_CTER"/>
    <property type="match status" value="1"/>
</dbReference>
<comment type="caution">
    <text evidence="20">The sequence shown here is derived from an EMBL/GenBank/DDBJ whole genome shotgun (WGS) entry which is preliminary data.</text>
</comment>
<keyword evidence="13" id="KW-0234">DNA repair</keyword>
<dbReference type="InterPro" id="IPR014001">
    <property type="entry name" value="Helicase_ATP-bd"/>
</dbReference>
<dbReference type="GO" id="GO:0009378">
    <property type="term" value="F:four-way junction helicase activity"/>
    <property type="evidence" value="ECO:0007669"/>
    <property type="project" value="TreeGrafter"/>
</dbReference>
<evidence type="ECO:0000259" key="19">
    <source>
        <dbReference type="PROSITE" id="PS51194"/>
    </source>
</evidence>
<dbReference type="Pfam" id="PF00570">
    <property type="entry name" value="HRDC"/>
    <property type="match status" value="1"/>
</dbReference>
<dbReference type="FunFam" id="3.40.50.300:FF:000296">
    <property type="entry name" value="ATP-dependent DNA helicase RecQ"/>
    <property type="match status" value="1"/>
</dbReference>
<comment type="similarity">
    <text evidence="3">Belongs to the helicase family. RecQ subfamily.</text>
</comment>
<dbReference type="GO" id="GO:0043138">
    <property type="term" value="F:3'-5' DNA helicase activity"/>
    <property type="evidence" value="ECO:0007669"/>
    <property type="project" value="UniProtKB-EC"/>
</dbReference>
<dbReference type="SMART" id="SM00341">
    <property type="entry name" value="HRDC"/>
    <property type="match status" value="1"/>
</dbReference>
<evidence type="ECO:0000256" key="14">
    <source>
        <dbReference type="ARBA" id="ARBA00023235"/>
    </source>
</evidence>
<evidence type="ECO:0000256" key="13">
    <source>
        <dbReference type="ARBA" id="ARBA00023204"/>
    </source>
</evidence>
<dbReference type="EMBL" id="JACHHF010000003">
    <property type="protein sequence ID" value="MBB5175704.1"/>
    <property type="molecule type" value="Genomic_DNA"/>
</dbReference>
<dbReference type="InterPro" id="IPR002121">
    <property type="entry name" value="HRDC_dom"/>
</dbReference>
<dbReference type="Pfam" id="PF00270">
    <property type="entry name" value="DEAD"/>
    <property type="match status" value="1"/>
</dbReference>
<keyword evidence="5" id="KW-0547">Nucleotide-binding</keyword>
<feature type="domain" description="Helicase ATP-binding" evidence="18">
    <location>
        <begin position="25"/>
        <end position="194"/>
    </location>
</feature>
<keyword evidence="4" id="KW-0479">Metal-binding</keyword>
<dbReference type="InterPro" id="IPR027417">
    <property type="entry name" value="P-loop_NTPase"/>
</dbReference>
<evidence type="ECO:0000256" key="7">
    <source>
        <dbReference type="ARBA" id="ARBA00022801"/>
    </source>
</evidence>
<dbReference type="SMART" id="SM00487">
    <property type="entry name" value="DEXDc"/>
    <property type="match status" value="1"/>
</dbReference>
<dbReference type="GO" id="GO:0005524">
    <property type="term" value="F:ATP binding"/>
    <property type="evidence" value="ECO:0007669"/>
    <property type="project" value="UniProtKB-KW"/>
</dbReference>
<dbReference type="GO" id="GO:0009432">
    <property type="term" value="P:SOS response"/>
    <property type="evidence" value="ECO:0007669"/>
    <property type="project" value="UniProtKB-UniRule"/>
</dbReference>
<evidence type="ECO:0000256" key="2">
    <source>
        <dbReference type="ARBA" id="ARBA00001947"/>
    </source>
</evidence>
<dbReference type="Pfam" id="PF09382">
    <property type="entry name" value="RQC"/>
    <property type="match status" value="1"/>
</dbReference>
<dbReference type="EC" id="5.6.2.4" evidence="16"/>
<evidence type="ECO:0000256" key="15">
    <source>
        <dbReference type="ARBA" id="ARBA00034617"/>
    </source>
</evidence>
<reference evidence="20 21" key="1">
    <citation type="submission" date="2020-08" db="EMBL/GenBank/DDBJ databases">
        <title>Genomic Encyclopedia of Type Strains, Phase IV (KMG-IV): sequencing the most valuable type-strain genomes for metagenomic binning, comparative biology and taxonomic classification.</title>
        <authorList>
            <person name="Goeker M."/>
        </authorList>
    </citation>
    <scope>NUCLEOTIDE SEQUENCE [LARGE SCALE GENOMIC DNA]</scope>
    <source>
        <strain evidence="20 21">DSM 19163</strain>
    </source>
</reference>
<feature type="domain" description="HRDC" evidence="17">
    <location>
        <begin position="516"/>
        <end position="591"/>
    </location>
</feature>
<dbReference type="CDD" id="cd17920">
    <property type="entry name" value="DEXHc_RecQ"/>
    <property type="match status" value="1"/>
</dbReference>
<accession>A0A9Q2HEY0</accession>
<dbReference type="SMART" id="SM00490">
    <property type="entry name" value="HELICc"/>
    <property type="match status" value="1"/>
</dbReference>
<dbReference type="Gene3D" id="1.10.150.80">
    <property type="entry name" value="HRDC domain"/>
    <property type="match status" value="1"/>
</dbReference>
<dbReference type="InterPro" id="IPR004589">
    <property type="entry name" value="DNA_helicase_ATP-dep_RecQ"/>
</dbReference>
<protein>
    <recommendedName>
        <fullName evidence="16">DNA helicase RecQ</fullName>
        <ecNumber evidence="16">5.6.2.4</ecNumber>
    </recommendedName>
</protein>
<dbReference type="SUPFAM" id="SSF47819">
    <property type="entry name" value="HRDC-like"/>
    <property type="match status" value="1"/>
</dbReference>
<dbReference type="InterPro" id="IPR018982">
    <property type="entry name" value="RQC_domain"/>
</dbReference>
<dbReference type="GO" id="GO:0005737">
    <property type="term" value="C:cytoplasm"/>
    <property type="evidence" value="ECO:0007669"/>
    <property type="project" value="TreeGrafter"/>
</dbReference>
<evidence type="ECO:0000256" key="6">
    <source>
        <dbReference type="ARBA" id="ARBA00022763"/>
    </source>
</evidence>
<evidence type="ECO:0000313" key="21">
    <source>
        <dbReference type="Proteomes" id="UP000579136"/>
    </source>
</evidence>
<dbReference type="GO" id="GO:0046872">
    <property type="term" value="F:metal ion binding"/>
    <property type="evidence" value="ECO:0007669"/>
    <property type="project" value="UniProtKB-KW"/>
</dbReference>
<dbReference type="InterPro" id="IPR036390">
    <property type="entry name" value="WH_DNA-bd_sf"/>
</dbReference>
<evidence type="ECO:0000256" key="11">
    <source>
        <dbReference type="ARBA" id="ARBA00023125"/>
    </source>
</evidence>
<dbReference type="GO" id="GO:0006281">
    <property type="term" value="P:DNA repair"/>
    <property type="evidence" value="ECO:0007669"/>
    <property type="project" value="UniProtKB-KW"/>
</dbReference>
<keyword evidence="14" id="KW-0413">Isomerase</keyword>
<evidence type="ECO:0000256" key="16">
    <source>
        <dbReference type="NCBIfam" id="TIGR01389"/>
    </source>
</evidence>
<name>A0A9Q2HEY0_9STAP</name>
<dbReference type="NCBIfam" id="TIGR01389">
    <property type="entry name" value="recQ"/>
    <property type="match status" value="1"/>
</dbReference>
<comment type="cofactor">
    <cofactor evidence="1">
        <name>Mg(2+)</name>
        <dbReference type="ChEBI" id="CHEBI:18420"/>
    </cofactor>
</comment>
<dbReference type="InterPro" id="IPR044876">
    <property type="entry name" value="HRDC_dom_sf"/>
</dbReference>
<keyword evidence="10" id="KW-0067">ATP-binding</keyword>
<dbReference type="SUPFAM" id="SSF52540">
    <property type="entry name" value="P-loop containing nucleoside triphosphate hydrolases"/>
    <property type="match status" value="1"/>
</dbReference>
<evidence type="ECO:0000256" key="1">
    <source>
        <dbReference type="ARBA" id="ARBA00001946"/>
    </source>
</evidence>
<keyword evidence="12" id="KW-0233">DNA recombination</keyword>
<dbReference type="Pfam" id="PF00271">
    <property type="entry name" value="Helicase_C"/>
    <property type="match status" value="1"/>
</dbReference>
<evidence type="ECO:0000256" key="4">
    <source>
        <dbReference type="ARBA" id="ARBA00022723"/>
    </source>
</evidence>